<comment type="caution">
    <text evidence="1">The sequence shown here is derived from an EMBL/GenBank/DDBJ whole genome shotgun (WGS) entry which is preliminary data.</text>
</comment>
<protein>
    <submittedName>
        <fullName evidence="1">N-acetylmuramoyl-L-alanine amidase</fullName>
    </submittedName>
</protein>
<dbReference type="AlphaFoldDB" id="A0A4R5CY00"/>
<gene>
    <name evidence="1" type="ORF">E1269_21275</name>
</gene>
<proteinExistence type="predicted"/>
<sequence>MAWYPDAIRKEIPPGGNDPRIIPVGMVFHVRAGLGDSLFPYFNGPSGGIESHLYVRFDGTVEQYRDSTREADANYKGNSWVSGGKRYGLLSVETEGLEYGEWTPEMIVSLKRLYRWGMDVHDFPARVCPAWNASGLGYHVLFGAPGPWTPVAKSCPGPDRVEQFNEIFRPWLAAGAPLGEDDDMPTAKEIADAVWSHPDSIEQPHRATWESPLNRKDGQPSYLTELQRATRLSATVGGETIEDGRRLTLGIAIQRMYNWIKAMSGGDQLDEQRIAELTADITADLILARLPECGDVDKATVKQAVKEALREGVA</sequence>
<dbReference type="Proteomes" id="UP000294739">
    <property type="component" value="Unassembled WGS sequence"/>
</dbReference>
<dbReference type="GO" id="GO:0008745">
    <property type="term" value="F:N-acetylmuramoyl-L-alanine amidase activity"/>
    <property type="evidence" value="ECO:0007669"/>
    <property type="project" value="InterPro"/>
</dbReference>
<evidence type="ECO:0000313" key="1">
    <source>
        <dbReference type="EMBL" id="TDE02825.1"/>
    </source>
</evidence>
<dbReference type="RefSeq" id="WP_131898257.1">
    <property type="nucleotide sequence ID" value="NZ_SMKZ01000034.1"/>
</dbReference>
<dbReference type="InterPro" id="IPR036505">
    <property type="entry name" value="Amidase/PGRP_sf"/>
</dbReference>
<dbReference type="OrthoDB" id="3998183at2"/>
<dbReference type="InParanoid" id="A0A4R5CY00"/>
<name>A0A4R5CY00_9ACTN</name>
<keyword evidence="2" id="KW-1185">Reference proteome</keyword>
<evidence type="ECO:0000313" key="2">
    <source>
        <dbReference type="Proteomes" id="UP000294739"/>
    </source>
</evidence>
<accession>A0A4R5CY00</accession>
<reference evidence="1 2" key="1">
    <citation type="submission" date="2019-03" db="EMBL/GenBank/DDBJ databases">
        <title>Draft genome sequences of novel Actinobacteria.</title>
        <authorList>
            <person name="Sahin N."/>
            <person name="Ay H."/>
            <person name="Saygin H."/>
        </authorList>
    </citation>
    <scope>NUCLEOTIDE SEQUENCE [LARGE SCALE GENOMIC DNA]</scope>
    <source>
        <strain evidence="1 2">5K138</strain>
    </source>
</reference>
<organism evidence="1 2">
    <name type="scientific">Jiangella asiatica</name>
    <dbReference type="NCBI Taxonomy" id="2530372"/>
    <lineage>
        <taxon>Bacteria</taxon>
        <taxon>Bacillati</taxon>
        <taxon>Actinomycetota</taxon>
        <taxon>Actinomycetes</taxon>
        <taxon>Jiangellales</taxon>
        <taxon>Jiangellaceae</taxon>
        <taxon>Jiangella</taxon>
    </lineage>
</organism>
<dbReference type="SUPFAM" id="SSF55846">
    <property type="entry name" value="N-acetylmuramoyl-L-alanine amidase-like"/>
    <property type="match status" value="1"/>
</dbReference>
<dbReference type="EMBL" id="SMKZ01000034">
    <property type="protein sequence ID" value="TDE02825.1"/>
    <property type="molecule type" value="Genomic_DNA"/>
</dbReference>
<dbReference type="GO" id="GO:0009253">
    <property type="term" value="P:peptidoglycan catabolic process"/>
    <property type="evidence" value="ECO:0007669"/>
    <property type="project" value="InterPro"/>
</dbReference>